<dbReference type="EMBL" id="VDMD01000006">
    <property type="protein sequence ID" value="TRM65043.1"/>
    <property type="molecule type" value="Genomic_DNA"/>
</dbReference>
<comment type="caution">
    <text evidence="1">The sequence shown here is derived from an EMBL/GenBank/DDBJ whole genome shotgun (WGS) entry which is preliminary data.</text>
</comment>
<name>A0A550CJW1_9AGAR</name>
<evidence type="ECO:0000313" key="2">
    <source>
        <dbReference type="Proteomes" id="UP000320762"/>
    </source>
</evidence>
<accession>A0A550CJW1</accession>
<reference evidence="1 2" key="1">
    <citation type="journal article" date="2019" name="New Phytol.">
        <title>Comparative genomics reveals unique wood-decay strategies and fruiting body development in the Schizophyllaceae.</title>
        <authorList>
            <person name="Almasi E."/>
            <person name="Sahu N."/>
            <person name="Krizsan K."/>
            <person name="Balint B."/>
            <person name="Kovacs G.M."/>
            <person name="Kiss B."/>
            <person name="Cseklye J."/>
            <person name="Drula E."/>
            <person name="Henrissat B."/>
            <person name="Nagy I."/>
            <person name="Chovatia M."/>
            <person name="Adam C."/>
            <person name="LaButti K."/>
            <person name="Lipzen A."/>
            <person name="Riley R."/>
            <person name="Grigoriev I.V."/>
            <person name="Nagy L.G."/>
        </authorList>
    </citation>
    <scope>NUCLEOTIDE SEQUENCE [LARGE SCALE GENOMIC DNA]</scope>
    <source>
        <strain evidence="1 2">NL-1724</strain>
    </source>
</reference>
<evidence type="ECO:0000313" key="1">
    <source>
        <dbReference type="EMBL" id="TRM65043.1"/>
    </source>
</evidence>
<protein>
    <submittedName>
        <fullName evidence="1">Uncharacterized protein</fullName>
    </submittedName>
</protein>
<dbReference type="PANTHER" id="PTHR11799:SF30">
    <property type="entry name" value="SERUM PARAOXONASE_ARYLESTERASE 2"/>
    <property type="match status" value="1"/>
</dbReference>
<keyword evidence="2" id="KW-1185">Reference proteome</keyword>
<dbReference type="OrthoDB" id="5307922at2759"/>
<dbReference type="InterPro" id="IPR011042">
    <property type="entry name" value="6-blade_b-propeller_TolB-like"/>
</dbReference>
<dbReference type="Gene3D" id="2.120.10.30">
    <property type="entry name" value="TolB, C-terminal domain"/>
    <property type="match status" value="2"/>
</dbReference>
<dbReference type="PANTHER" id="PTHR11799">
    <property type="entry name" value="PARAOXONASE"/>
    <property type="match status" value="1"/>
</dbReference>
<proteinExistence type="predicted"/>
<sequence>MRYGTPIATLVLVQSVILWRGKRLLQNNILFTPALPQAYYAHGNASEQCVAPQVDGLQYCEDAVFWDVHAHPEGPVTQRRVLVTCDAGRKAWNTVMGPMHDPAPKGSLWVIMGEGEAGWAGAVPVRLTLDGYPPEHDFHPLGLDISPSINGGASTLFVVNHARDRTCVEQFSVSPAAPTVATHVRTLDSPHFISANSLALTSPASFFVTNDHRFTRRLPFPLNHVLPIAESVLSLPLGWAAHVRVDEAHDKVEQAQGRLDGYHRIGRLESAAVAAHPIAAPNIPFPNGIALSPARDTVAISSTTSAEIWLYKVAGSSATETAFTGPGESPDSTASDQYTAFDSSSAAPLDKSLAFDNLIFEDRIPLPFLPDNIAYTDDGSLIVAGHPNFPNLAALAGGGTTPAGSWVVRVARRASNESATPVESASFAESATPVDSAGRVESAVPTDSDNAPVDANHYTPPHSRFIITTLYQSDGSHFQSSTTGLYDARTGGLIITGLYADPGVLLCAPLSR</sequence>
<dbReference type="AlphaFoldDB" id="A0A550CJW1"/>
<dbReference type="InterPro" id="IPR051288">
    <property type="entry name" value="Serum_paraoxonase/arylesterase"/>
</dbReference>
<gene>
    <name evidence="1" type="ORF">BD626DRAFT_239688</name>
</gene>
<dbReference type="Proteomes" id="UP000320762">
    <property type="component" value="Unassembled WGS sequence"/>
</dbReference>
<dbReference type="SUPFAM" id="SSF63829">
    <property type="entry name" value="Calcium-dependent phosphotriesterase"/>
    <property type="match status" value="1"/>
</dbReference>
<organism evidence="1 2">
    <name type="scientific">Schizophyllum amplum</name>
    <dbReference type="NCBI Taxonomy" id="97359"/>
    <lineage>
        <taxon>Eukaryota</taxon>
        <taxon>Fungi</taxon>
        <taxon>Dikarya</taxon>
        <taxon>Basidiomycota</taxon>
        <taxon>Agaricomycotina</taxon>
        <taxon>Agaricomycetes</taxon>
        <taxon>Agaricomycetidae</taxon>
        <taxon>Agaricales</taxon>
        <taxon>Schizophyllaceae</taxon>
        <taxon>Schizophyllum</taxon>
    </lineage>
</organism>